<gene>
    <name evidence="2" type="ORF">KIP89_18850</name>
</gene>
<keyword evidence="1" id="KW-0732">Signal</keyword>
<reference evidence="2" key="1">
    <citation type="submission" date="2021-05" db="EMBL/GenBank/DDBJ databases">
        <authorList>
            <person name="Sun Q."/>
            <person name="Inoue M."/>
        </authorList>
    </citation>
    <scope>NUCLEOTIDE SEQUENCE</scope>
    <source>
        <strain evidence="2">VKM B-3255</strain>
    </source>
</reference>
<name>A0ABS5RBX4_9HYPH</name>
<protein>
    <submittedName>
        <fullName evidence="2">Carbohydrate-binding family V/XII</fullName>
    </submittedName>
</protein>
<dbReference type="RefSeq" id="WP_213757137.1">
    <property type="nucleotide sequence ID" value="NZ_JAHCQH010000023.1"/>
</dbReference>
<comment type="caution">
    <text evidence="2">The sequence shown here is derived from an EMBL/GenBank/DDBJ whole genome shotgun (WGS) entry which is preliminary data.</text>
</comment>
<dbReference type="Proteomes" id="UP001166585">
    <property type="component" value="Unassembled WGS sequence"/>
</dbReference>
<dbReference type="EMBL" id="JAHCQH010000023">
    <property type="protein sequence ID" value="MBS9479170.1"/>
    <property type="molecule type" value="Genomic_DNA"/>
</dbReference>
<evidence type="ECO:0000313" key="3">
    <source>
        <dbReference type="Proteomes" id="UP001166585"/>
    </source>
</evidence>
<organism evidence="2 3">
    <name type="scientific">Ancylobacter radicis</name>
    <dbReference type="NCBI Taxonomy" id="2836179"/>
    <lineage>
        <taxon>Bacteria</taxon>
        <taxon>Pseudomonadati</taxon>
        <taxon>Pseudomonadota</taxon>
        <taxon>Alphaproteobacteria</taxon>
        <taxon>Hyphomicrobiales</taxon>
        <taxon>Xanthobacteraceae</taxon>
        <taxon>Ancylobacter</taxon>
    </lineage>
</organism>
<evidence type="ECO:0000313" key="2">
    <source>
        <dbReference type="EMBL" id="MBS9479170.1"/>
    </source>
</evidence>
<keyword evidence="3" id="KW-1185">Reference proteome</keyword>
<evidence type="ECO:0000256" key="1">
    <source>
        <dbReference type="SAM" id="SignalP"/>
    </source>
</evidence>
<feature type="signal peptide" evidence="1">
    <location>
        <begin position="1"/>
        <end position="24"/>
    </location>
</feature>
<sequence length="834" mass="86625">MPIRHARLAVLLAATALSATPLLAQSAAQPAAGQPTATPAAVAPDAAGAASAVPAALAWPRSFDLGDQMIQLYQPLVEQFDGNSLSGRAAVAIGPKTGTPTYGIAYFTANVTIDKPARLVQLSNIAITKVDVPTDPAQDVTLMSALQSHLPPQGMTVALDHLLTSYAASKEVTKEMTQPVENTPPQVLFADKPTILVLVSGAPVLRPIDGAAGFQRVINTRPLILVDANGGFHLQAAGAWYAARAIEGPWALDARPDASMQAAGSMANYAEAAETLLPADGQPPKVPPAVVVSTKPAELVITDGAPQMVPVNGTALLRVGNADHAIILDPSSNQYYILISGRWFRAAGLNGPWSFVPGTSLPGDFKKIAPTDPAANALVAVPGTPQAKEAAIAATVPQTATISRNTQLTVQYDGGTPKFVPIQGTRLSYAENTRTPVIMIDPTRYYALFKGAWFVAGAPAGPWFVTATVPAAIYTIPASSPLHYVTYVKIYAATPDVVTVGYTPGYLGVMLAPGGTVVYGTGYDCAGYVGTYWYGCPATYGYNAAFAWTSGFAFGFAAGYPWGAWGPAWGPYWGPGPWGGPWAGVNVNQTNIYGQWGGSATINHAYGYNPWTGRDYAYNGMSGLGANGTAFQARSAASFNPWTGNYAAGREGSFFNPNTGAAGAARAGVVGNVDSGNFAAGRQSAAYNPTTGFGHASESGVSVNNGQISADSRGIAGNTKTGNGVAWNNGNVYTDHDGSIHQYDPSSGWQRNTSNGWQSDIDQSQVDRLNQQRSFQQYGNDRVDSIARAGGFAAGGGDYARSYGGGDFGGFRGGGGDFGGFHGGMGGGFGGFRR</sequence>
<feature type="chain" id="PRO_5045482039" evidence="1">
    <location>
        <begin position="25"/>
        <end position="834"/>
    </location>
</feature>
<accession>A0ABS5RBX4</accession>
<proteinExistence type="predicted"/>